<feature type="transmembrane region" description="Helical" evidence="7">
    <location>
        <begin position="185"/>
        <end position="207"/>
    </location>
</feature>
<evidence type="ECO:0000256" key="7">
    <source>
        <dbReference type="RuleBase" id="RU363032"/>
    </source>
</evidence>
<dbReference type="SUPFAM" id="SSF161098">
    <property type="entry name" value="MetI-like"/>
    <property type="match status" value="1"/>
</dbReference>
<evidence type="ECO:0000256" key="2">
    <source>
        <dbReference type="ARBA" id="ARBA00022448"/>
    </source>
</evidence>
<reference evidence="9 10" key="1">
    <citation type="submission" date="2016-07" db="EMBL/GenBank/DDBJ databases">
        <title>Characterization of isolates of Eisenbergiella tayi derived from blood cultures, using whole genome sequencing.</title>
        <authorList>
            <person name="Burdz T."/>
            <person name="Wiebe D."/>
            <person name="Huynh C."/>
            <person name="Bernard K."/>
        </authorList>
    </citation>
    <scope>NUCLEOTIDE SEQUENCE [LARGE SCALE GENOMIC DNA]</scope>
    <source>
        <strain evidence="9 10">NML 120489</strain>
    </source>
</reference>
<accession>A0A1E3AW83</accession>
<feature type="transmembrane region" description="Helical" evidence="7">
    <location>
        <begin position="12"/>
        <end position="33"/>
    </location>
</feature>
<feature type="domain" description="ABC transmembrane type-1" evidence="8">
    <location>
        <begin position="75"/>
        <end position="264"/>
    </location>
</feature>
<evidence type="ECO:0000313" key="9">
    <source>
        <dbReference type="EMBL" id="ODM12781.1"/>
    </source>
</evidence>
<proteinExistence type="inferred from homology"/>
<evidence type="ECO:0000256" key="5">
    <source>
        <dbReference type="ARBA" id="ARBA00022989"/>
    </source>
</evidence>
<protein>
    <submittedName>
        <fullName evidence="9">L-arabinose transport system permease protein AraQ</fullName>
    </submittedName>
</protein>
<gene>
    <name evidence="9" type="primary">araQ_9</name>
    <name evidence="9" type="ORF">BEH84_00496</name>
</gene>
<comment type="similarity">
    <text evidence="7">Belongs to the binding-protein-dependent transport system permease family.</text>
</comment>
<dbReference type="PANTHER" id="PTHR43744:SF12">
    <property type="entry name" value="ABC TRANSPORTER PERMEASE PROTEIN MG189-RELATED"/>
    <property type="match status" value="1"/>
</dbReference>
<keyword evidence="2 7" id="KW-0813">Transport</keyword>
<dbReference type="EMBL" id="MCGI01000001">
    <property type="protein sequence ID" value="ODM12781.1"/>
    <property type="molecule type" value="Genomic_DNA"/>
</dbReference>
<dbReference type="Proteomes" id="UP000095003">
    <property type="component" value="Unassembled WGS sequence"/>
</dbReference>
<feature type="transmembrane region" description="Helical" evidence="7">
    <location>
        <begin position="243"/>
        <end position="264"/>
    </location>
</feature>
<comment type="subcellular location">
    <subcellularLocation>
        <location evidence="1 7">Cell membrane</location>
        <topology evidence="1 7">Multi-pass membrane protein</topology>
    </subcellularLocation>
</comment>
<evidence type="ECO:0000313" key="10">
    <source>
        <dbReference type="Proteomes" id="UP000095003"/>
    </source>
</evidence>
<dbReference type="RefSeq" id="WP_069155618.1">
    <property type="nucleotide sequence ID" value="NZ_JBKXXQ010000001.1"/>
</dbReference>
<dbReference type="InterPro" id="IPR000515">
    <property type="entry name" value="MetI-like"/>
</dbReference>
<sequence>MASKKKKRIINSFKYLFLMMGSFVMIVPFIWMISTSFKGTSEIFTFPPIWIPKEPTLRGYVRLLTNNRMPFLAFFKNSFIITLIVVITQVFTSACAGYAFAKLKFKGRKIIFIGYLATMMIPVHATLVPTFMVMKQLGLIDTHAALILPNIVSAFGTFLLKQFFETVPQSLVEAAKMDGATPGRVFISIALPLSKPSLATLAIFVMLSTWNDYIRPLIFLNTLNKYTLPLGLALLNGTFTTDWAVLMAGTTLAVVPVLIAYILAQDYFVKGVMLSGIK</sequence>
<evidence type="ECO:0000256" key="1">
    <source>
        <dbReference type="ARBA" id="ARBA00004651"/>
    </source>
</evidence>
<dbReference type="PANTHER" id="PTHR43744">
    <property type="entry name" value="ABC TRANSPORTER PERMEASE PROTEIN MG189-RELATED-RELATED"/>
    <property type="match status" value="1"/>
</dbReference>
<evidence type="ECO:0000256" key="4">
    <source>
        <dbReference type="ARBA" id="ARBA00022692"/>
    </source>
</evidence>
<dbReference type="InterPro" id="IPR035906">
    <property type="entry name" value="MetI-like_sf"/>
</dbReference>
<organism evidence="9 10">
    <name type="scientific">Eisenbergiella tayi</name>
    <dbReference type="NCBI Taxonomy" id="1432052"/>
    <lineage>
        <taxon>Bacteria</taxon>
        <taxon>Bacillati</taxon>
        <taxon>Bacillota</taxon>
        <taxon>Clostridia</taxon>
        <taxon>Lachnospirales</taxon>
        <taxon>Lachnospiraceae</taxon>
        <taxon>Eisenbergiella</taxon>
    </lineage>
</organism>
<evidence type="ECO:0000259" key="8">
    <source>
        <dbReference type="PROSITE" id="PS50928"/>
    </source>
</evidence>
<feature type="transmembrane region" description="Helical" evidence="7">
    <location>
        <begin position="112"/>
        <end position="132"/>
    </location>
</feature>
<evidence type="ECO:0000256" key="6">
    <source>
        <dbReference type="ARBA" id="ARBA00023136"/>
    </source>
</evidence>
<evidence type="ECO:0000256" key="3">
    <source>
        <dbReference type="ARBA" id="ARBA00022475"/>
    </source>
</evidence>
<feature type="transmembrane region" description="Helical" evidence="7">
    <location>
        <begin position="79"/>
        <end position="100"/>
    </location>
</feature>
<dbReference type="PROSITE" id="PS50928">
    <property type="entry name" value="ABC_TM1"/>
    <property type="match status" value="1"/>
</dbReference>
<feature type="transmembrane region" description="Helical" evidence="7">
    <location>
        <begin position="144"/>
        <end position="164"/>
    </location>
</feature>
<keyword evidence="4 7" id="KW-0812">Transmembrane</keyword>
<name>A0A1E3AW83_9FIRM</name>
<comment type="caution">
    <text evidence="9">The sequence shown here is derived from an EMBL/GenBank/DDBJ whole genome shotgun (WGS) entry which is preliminary data.</text>
</comment>
<keyword evidence="5 7" id="KW-1133">Transmembrane helix</keyword>
<keyword evidence="6 7" id="KW-0472">Membrane</keyword>
<dbReference type="Pfam" id="PF00528">
    <property type="entry name" value="BPD_transp_1"/>
    <property type="match status" value="1"/>
</dbReference>
<dbReference type="Gene3D" id="1.10.3720.10">
    <property type="entry name" value="MetI-like"/>
    <property type="match status" value="1"/>
</dbReference>
<dbReference type="AlphaFoldDB" id="A0A1E3AW83"/>
<dbReference type="PATRIC" id="fig|1432052.3.peg.540"/>
<keyword evidence="3" id="KW-1003">Cell membrane</keyword>
<dbReference type="GO" id="GO:0005886">
    <property type="term" value="C:plasma membrane"/>
    <property type="evidence" value="ECO:0007669"/>
    <property type="project" value="UniProtKB-SubCell"/>
</dbReference>
<dbReference type="CDD" id="cd06261">
    <property type="entry name" value="TM_PBP2"/>
    <property type="match status" value="1"/>
</dbReference>
<dbReference type="GO" id="GO:0055085">
    <property type="term" value="P:transmembrane transport"/>
    <property type="evidence" value="ECO:0007669"/>
    <property type="project" value="InterPro"/>
</dbReference>